<sequence length="230" mass="22340">MTGFAGKTARLWVPDAVYGAVTPYSSVPAGLYVVSMRPHGAAATSRPVISWNLDLKAAQAYTTAAIGSSASLRSIVLHDDLSLPAPGTGKVRLIQAASRASRADVVAIGGPTVADQAAFATTTKYTSVKAGTWSLRANSVGGSVVSAAGNVTVASGAVSSVLLLDAPGGGITIRSVVDAAGAGVLPVGAVPAGGGGTAAGSHGGTGVLGLALLCPVLAGGAVLTARRLGR</sequence>
<keyword evidence="1" id="KW-0472">Membrane</keyword>
<keyword evidence="1" id="KW-1133">Transmembrane helix</keyword>
<dbReference type="RefSeq" id="WP_311424025.1">
    <property type="nucleotide sequence ID" value="NZ_JAVREH010000023.1"/>
</dbReference>
<name>A0ABU2JF36_9ACTN</name>
<feature type="transmembrane region" description="Helical" evidence="1">
    <location>
        <begin position="207"/>
        <end position="225"/>
    </location>
</feature>
<comment type="caution">
    <text evidence="3">The sequence shown here is derived from an EMBL/GenBank/DDBJ whole genome shotgun (WGS) entry which is preliminary data.</text>
</comment>
<accession>A0ABU2JF36</accession>
<proteinExistence type="predicted"/>
<gene>
    <name evidence="3" type="ORF">RM423_15765</name>
</gene>
<protein>
    <submittedName>
        <fullName evidence="3">DUF4397 domain-containing protein</fullName>
    </submittedName>
</protein>
<evidence type="ECO:0000256" key="1">
    <source>
        <dbReference type="SAM" id="Phobius"/>
    </source>
</evidence>
<keyword evidence="4" id="KW-1185">Reference proteome</keyword>
<evidence type="ECO:0000313" key="3">
    <source>
        <dbReference type="EMBL" id="MDT0262853.1"/>
    </source>
</evidence>
<dbReference type="Pfam" id="PF14344">
    <property type="entry name" value="DUF4397"/>
    <property type="match status" value="1"/>
</dbReference>
<reference evidence="4" key="1">
    <citation type="submission" date="2023-07" db="EMBL/GenBank/DDBJ databases">
        <title>30 novel species of actinomycetes from the DSMZ collection.</title>
        <authorList>
            <person name="Nouioui I."/>
        </authorList>
    </citation>
    <scope>NUCLEOTIDE SEQUENCE [LARGE SCALE GENOMIC DNA]</scope>
    <source>
        <strain evidence="4">DSM 44399</strain>
    </source>
</reference>
<dbReference type="Proteomes" id="UP001183176">
    <property type="component" value="Unassembled WGS sequence"/>
</dbReference>
<organism evidence="3 4">
    <name type="scientific">Jatrophihabitans lederbergiae</name>
    <dbReference type="NCBI Taxonomy" id="3075547"/>
    <lineage>
        <taxon>Bacteria</taxon>
        <taxon>Bacillati</taxon>
        <taxon>Actinomycetota</taxon>
        <taxon>Actinomycetes</taxon>
        <taxon>Jatrophihabitantales</taxon>
        <taxon>Jatrophihabitantaceae</taxon>
        <taxon>Jatrophihabitans</taxon>
    </lineage>
</organism>
<evidence type="ECO:0000313" key="4">
    <source>
        <dbReference type="Proteomes" id="UP001183176"/>
    </source>
</evidence>
<dbReference type="InterPro" id="IPR025510">
    <property type="entry name" value="DUF4397"/>
</dbReference>
<keyword evidence="1" id="KW-0812">Transmembrane</keyword>
<dbReference type="EMBL" id="JAVREH010000023">
    <property type="protein sequence ID" value="MDT0262853.1"/>
    <property type="molecule type" value="Genomic_DNA"/>
</dbReference>
<evidence type="ECO:0000259" key="2">
    <source>
        <dbReference type="Pfam" id="PF14344"/>
    </source>
</evidence>
<feature type="domain" description="DUF4397" evidence="2">
    <location>
        <begin position="13"/>
        <end position="105"/>
    </location>
</feature>